<dbReference type="Proteomes" id="UP000815677">
    <property type="component" value="Unassembled WGS sequence"/>
</dbReference>
<dbReference type="EMBL" id="DF849799">
    <property type="protein sequence ID" value="GAT59049.1"/>
    <property type="molecule type" value="Genomic_DNA"/>
</dbReference>
<evidence type="ECO:0000313" key="1">
    <source>
        <dbReference type="EMBL" id="GAT59049.1"/>
    </source>
</evidence>
<protein>
    <submittedName>
        <fullName evidence="1">Uncharacterized protein</fullName>
    </submittedName>
</protein>
<evidence type="ECO:0000313" key="2">
    <source>
        <dbReference type="Proteomes" id="UP000815677"/>
    </source>
</evidence>
<gene>
    <name evidence="1" type="ORF">MCHLO_15395</name>
</gene>
<name>A0ABQ0M7L7_MYCCL</name>
<accession>A0ABQ0M7L7</accession>
<keyword evidence="2" id="KW-1185">Reference proteome</keyword>
<organism evidence="1 2">
    <name type="scientific">Mycena chlorophos</name>
    <name type="common">Agaric fungus</name>
    <name type="synonym">Agaricus chlorophos</name>
    <dbReference type="NCBI Taxonomy" id="658473"/>
    <lineage>
        <taxon>Eukaryota</taxon>
        <taxon>Fungi</taxon>
        <taxon>Dikarya</taxon>
        <taxon>Basidiomycota</taxon>
        <taxon>Agaricomycotina</taxon>
        <taxon>Agaricomycetes</taxon>
        <taxon>Agaricomycetidae</taxon>
        <taxon>Agaricales</taxon>
        <taxon>Marasmiineae</taxon>
        <taxon>Mycenaceae</taxon>
        <taxon>Mycena</taxon>
    </lineage>
</organism>
<reference evidence="1" key="1">
    <citation type="submission" date="2014-09" db="EMBL/GenBank/DDBJ databases">
        <title>Genome sequence of the luminous mushroom Mycena chlorophos for searching fungal bioluminescence genes.</title>
        <authorList>
            <person name="Tanaka Y."/>
            <person name="Kasuga D."/>
            <person name="Oba Y."/>
            <person name="Hase S."/>
            <person name="Sato K."/>
            <person name="Oba Y."/>
            <person name="Sakakibara Y."/>
        </authorList>
    </citation>
    <scope>NUCLEOTIDE SEQUENCE</scope>
</reference>
<proteinExistence type="predicted"/>
<sequence length="178" mass="18000">MSSSSTTGIFNVPEPTSADYTTAAQAQANAPNAAVAREVAVAQTQGAELTGQTAGDRLTNDASIRTAQAVDDGKESVAGYVDTAKGMLATAQSYLPPASDVVQGLQTGANVAMMTTKQAYDTAKPYVVAAGEAAKPYVVAAGEAAKPHVQKAVDTAASYMPGTTTTSTEETTTTTTTV</sequence>